<gene>
    <name evidence="9" type="ORF">C4900_02170</name>
</gene>
<dbReference type="PANTHER" id="PTHR42682">
    <property type="entry name" value="HYDROGENASE-4 COMPONENT F"/>
    <property type="match status" value="1"/>
</dbReference>
<dbReference type="RefSeq" id="WP_065969235.1">
    <property type="nucleotide sequence ID" value="NZ_CP080624.1"/>
</dbReference>
<evidence type="ECO:0000256" key="3">
    <source>
        <dbReference type="ARBA" id="ARBA00022692"/>
    </source>
</evidence>
<dbReference type="GO" id="GO:0008137">
    <property type="term" value="F:NADH dehydrogenase (ubiquinone) activity"/>
    <property type="evidence" value="ECO:0007669"/>
    <property type="project" value="InterPro"/>
</dbReference>
<evidence type="ECO:0000256" key="4">
    <source>
        <dbReference type="ARBA" id="ARBA00022989"/>
    </source>
</evidence>
<dbReference type="InterPro" id="IPR052175">
    <property type="entry name" value="ComplexI-like_HydComp"/>
</dbReference>
<evidence type="ECO:0000256" key="1">
    <source>
        <dbReference type="ARBA" id="ARBA00004651"/>
    </source>
</evidence>
<evidence type="ECO:0000256" key="2">
    <source>
        <dbReference type="ARBA" id="ARBA00022475"/>
    </source>
</evidence>
<dbReference type="Pfam" id="PF00361">
    <property type="entry name" value="Proton_antipo_M"/>
    <property type="match status" value="1"/>
</dbReference>
<evidence type="ECO:0000256" key="6">
    <source>
        <dbReference type="ARBA" id="ARBA00023136"/>
    </source>
</evidence>
<dbReference type="Proteomes" id="UP000253250">
    <property type="component" value="Unassembled WGS sequence"/>
</dbReference>
<evidence type="ECO:0000313" key="9">
    <source>
        <dbReference type="EMBL" id="RCN58611.1"/>
    </source>
</evidence>
<keyword evidence="6" id="KW-0472">Membrane</keyword>
<keyword evidence="10" id="KW-1185">Reference proteome</keyword>
<dbReference type="OrthoDB" id="9768329at2"/>
<comment type="caution">
    <text evidence="9">The sequence shown here is derived from an EMBL/GenBank/DDBJ whole genome shotgun (WGS) entry which is preliminary data.</text>
</comment>
<dbReference type="InterPro" id="IPR001750">
    <property type="entry name" value="ND/Mrp_TM"/>
</dbReference>
<name>A0A1C2G3C5_9GAMM</name>
<dbReference type="PRINTS" id="PR01437">
    <property type="entry name" value="NUOXDRDTASE4"/>
</dbReference>
<dbReference type="InterPro" id="IPR003918">
    <property type="entry name" value="NADH_UbQ_OxRdtase"/>
</dbReference>
<protein>
    <submittedName>
        <fullName evidence="9">Hydrogenase</fullName>
    </submittedName>
</protein>
<dbReference type="AlphaFoldDB" id="A0A1C2G3C5"/>
<evidence type="ECO:0000313" key="10">
    <source>
        <dbReference type="Proteomes" id="UP000253250"/>
    </source>
</evidence>
<dbReference type="EMBL" id="PSYR01000001">
    <property type="protein sequence ID" value="RCN58611.1"/>
    <property type="molecule type" value="Genomic_DNA"/>
</dbReference>
<keyword evidence="5" id="KW-0560">Oxidoreductase</keyword>
<dbReference type="GO" id="GO:0005886">
    <property type="term" value="C:plasma membrane"/>
    <property type="evidence" value="ECO:0007669"/>
    <property type="project" value="UniProtKB-SubCell"/>
</dbReference>
<dbReference type="GO" id="GO:0016491">
    <property type="term" value="F:oxidoreductase activity"/>
    <property type="evidence" value="ECO:0007669"/>
    <property type="project" value="UniProtKB-KW"/>
</dbReference>
<dbReference type="PANTHER" id="PTHR42682:SF3">
    <property type="entry name" value="FORMATE HYDROGENLYASE SUBUNIT 3-RELATED"/>
    <property type="match status" value="1"/>
</dbReference>
<comment type="subcellular location">
    <subcellularLocation>
        <location evidence="1">Cell membrane</location>
        <topology evidence="1">Multi-pass membrane protein</topology>
    </subcellularLocation>
    <subcellularLocation>
        <location evidence="7">Membrane</location>
        <topology evidence="7">Multi-pass membrane protein</topology>
    </subcellularLocation>
</comment>
<feature type="domain" description="NADH:quinone oxidoreductase/Mrp antiporter transmembrane" evidence="8">
    <location>
        <begin position="122"/>
        <end position="410"/>
    </location>
</feature>
<keyword evidence="3 7" id="KW-0812">Transmembrane</keyword>
<keyword evidence="2" id="KW-1003">Cell membrane</keyword>
<evidence type="ECO:0000256" key="5">
    <source>
        <dbReference type="ARBA" id="ARBA00023002"/>
    </source>
</evidence>
<reference evidence="9 10" key="1">
    <citation type="submission" date="2018-02" db="EMBL/GenBank/DDBJ databases">
        <title>Insights into the biology of acidophilic members of the Acidiferrobacteraceae family derived from comparative genomic analyses.</title>
        <authorList>
            <person name="Issotta F."/>
            <person name="Thyssen C."/>
            <person name="Mena C."/>
            <person name="Moya A."/>
            <person name="Bellenberg S."/>
            <person name="Sproer C."/>
            <person name="Covarrubias P.C."/>
            <person name="Sand W."/>
            <person name="Quatrini R."/>
            <person name="Vera M."/>
        </authorList>
    </citation>
    <scope>NUCLEOTIDE SEQUENCE [LARGE SCALE GENOMIC DNA]</scope>
    <source>
        <strain evidence="10">m-1</strain>
    </source>
</reference>
<dbReference type="STRING" id="163359.A9R16_09030"/>
<keyword evidence="4" id="KW-1133">Transmembrane helix</keyword>
<evidence type="ECO:0000259" key="8">
    <source>
        <dbReference type="Pfam" id="PF00361"/>
    </source>
</evidence>
<organism evidence="9 10">
    <name type="scientific">Acidiferrobacter thiooxydans</name>
    <dbReference type="NCBI Taxonomy" id="163359"/>
    <lineage>
        <taxon>Bacteria</taxon>
        <taxon>Pseudomonadati</taxon>
        <taxon>Pseudomonadota</taxon>
        <taxon>Gammaproteobacteria</taxon>
        <taxon>Acidiferrobacterales</taxon>
        <taxon>Acidiferrobacteraceae</taxon>
        <taxon>Acidiferrobacter</taxon>
    </lineage>
</organism>
<proteinExistence type="predicted"/>
<dbReference type="GO" id="GO:0042773">
    <property type="term" value="P:ATP synthesis coupled electron transport"/>
    <property type="evidence" value="ECO:0007669"/>
    <property type="project" value="InterPro"/>
</dbReference>
<sequence>MSLDLFCVAALFWGLALLFAASCRSQSASHGALALGIVAALGGCLAGAFSAHSTTASLFTSGAIFVRFRIDPAAAWLLGWGLVAALAAVCAGTPAHRPRLWTSGAALSLLGALGVAGLQDGVSFLIAWELMSLGGAALLLGDRQGPVPQNGRAALFMLALLEVGSVALLAAILILGARHPAFASWPVTLRQAPDGLIFVTGVLLIVGFGAKLGLLPFYEWYPAAYGSASGATGTLLSGVILNAAWFGLARGVFQWLPRFPGLTAFGALLVVIGTLTAVLAILYAFQQEDWRRLLAFSSAENAAVAVVALGAAVLFRRDHLPLLEGFAFTVGLLHLGGHSLAKGTLMLSADHVRETRGHYHIAQSRVLAQSPWTLGVGALCAVMSLAALPPQAGFVSEWYLFQTVFQDFRLHGALAQIALAFAGAGLALTAAIALATMAKLFGVGLLGKNGVSGPVGTARRRGTILVLGLAVLGYAVGMPWWIQGLIHSRLAHSGQAAARLVHGLMLVPLDPHFAFISPTLLVIVGPLLALIPLALLAFGMRSGRRVAPIWAHGLRTLPQASATTALAFSNALRELYSFVYRPRTIAERRIEKRPYFIKAVRFEYGQTALFGPTLFTPATRLVRALAQRASILQRGSMNAYLAYIGILLLLVLGSVFWR</sequence>
<evidence type="ECO:0000256" key="7">
    <source>
        <dbReference type="RuleBase" id="RU000320"/>
    </source>
</evidence>
<accession>A0A1C2G3C5</accession>